<dbReference type="AlphaFoldDB" id="A0A1B2A9W7"/>
<dbReference type="InterPro" id="IPR053145">
    <property type="entry name" value="AB_hydrolase_Est10"/>
</dbReference>
<feature type="chain" id="PRO_5008533933" evidence="1">
    <location>
        <begin position="21"/>
        <end position="322"/>
    </location>
</feature>
<keyword evidence="1" id="KW-0732">Signal</keyword>
<dbReference type="Proteomes" id="UP000092932">
    <property type="component" value="Chromosome"/>
</dbReference>
<dbReference type="InterPro" id="IPR022742">
    <property type="entry name" value="Hydrolase_4"/>
</dbReference>
<dbReference type="KEGG" id="ado:A6F68_00310"/>
<protein>
    <submittedName>
        <fullName evidence="3">Alpha/beta hydrolase family protein</fullName>
    </submittedName>
</protein>
<dbReference type="RefSeq" id="WP_067675385.1">
    <property type="nucleotide sequence ID" value="NZ_CP016591.1"/>
</dbReference>
<keyword evidence="3" id="KW-0378">Hydrolase</keyword>
<dbReference type="GO" id="GO:0052689">
    <property type="term" value="F:carboxylic ester hydrolase activity"/>
    <property type="evidence" value="ECO:0007669"/>
    <property type="project" value="TreeGrafter"/>
</dbReference>
<sequence>MKKTIMAAALAATFAVGANAQEPLTAPGPAGDLAGTLIRPAEGGAVVIIIPGSGPTDRDGNNPGGITASSYRLLAEALHARGIGSLRIDKRGMFGSKAAIADPNAVTYADYAQDVARWVEAARRASGNDCVWVAGHSEGGSIALLAAQSPQGICGVILLAAPANRFSTILRKQLSANPANAPILPDALTAIDSFEKGERVDVANFHPALQAMFAPAVQGFLIDAMRYDPADLAAKLAVPLLVIQGEADIQVPRENGDALAKAQPDARYVVLPAMNHVLKAVPAGDMQANLAAYADPSRPVMPEIVDAIAGFVTAPHAQATKE</sequence>
<proteinExistence type="predicted"/>
<dbReference type="PANTHER" id="PTHR43265">
    <property type="entry name" value="ESTERASE ESTD"/>
    <property type="match status" value="1"/>
</dbReference>
<keyword evidence="4" id="KW-1185">Reference proteome</keyword>
<gene>
    <name evidence="3" type="ORF">A6F68_00310</name>
</gene>
<dbReference type="Pfam" id="PF12146">
    <property type="entry name" value="Hydrolase_4"/>
    <property type="match status" value="1"/>
</dbReference>
<dbReference type="OrthoDB" id="9809549at2"/>
<evidence type="ECO:0000313" key="3">
    <source>
        <dbReference type="EMBL" id="ANY18845.1"/>
    </source>
</evidence>
<accession>A0A1B2A9W7</accession>
<evidence type="ECO:0000256" key="1">
    <source>
        <dbReference type="SAM" id="SignalP"/>
    </source>
</evidence>
<reference evidence="3 4" key="1">
    <citation type="submission" date="2016-07" db="EMBL/GenBank/DDBJ databases">
        <title>Complete genome sequence of Altererythrobacter dongtanensis KCTC 22672, a type strain with esterase isolated from tidal flat.</title>
        <authorList>
            <person name="Cheng H."/>
            <person name="Wu Y.-H."/>
            <person name="Zhou P."/>
            <person name="Huo Y.-Y."/>
            <person name="Wang C.-S."/>
            <person name="Xu X.-W."/>
        </authorList>
    </citation>
    <scope>NUCLEOTIDE SEQUENCE [LARGE SCALE GENOMIC DNA]</scope>
    <source>
        <strain evidence="3 4">KCTC 22672</strain>
    </source>
</reference>
<dbReference type="SUPFAM" id="SSF53474">
    <property type="entry name" value="alpha/beta-Hydrolases"/>
    <property type="match status" value="1"/>
</dbReference>
<feature type="signal peptide" evidence="1">
    <location>
        <begin position="1"/>
        <end position="20"/>
    </location>
</feature>
<evidence type="ECO:0000313" key="4">
    <source>
        <dbReference type="Proteomes" id="UP000092932"/>
    </source>
</evidence>
<name>A0A1B2A9W7_9SPHN</name>
<dbReference type="Gene3D" id="3.40.50.1820">
    <property type="entry name" value="alpha/beta hydrolase"/>
    <property type="match status" value="1"/>
</dbReference>
<dbReference type="InterPro" id="IPR029058">
    <property type="entry name" value="AB_hydrolase_fold"/>
</dbReference>
<dbReference type="STRING" id="692370.A6F68_00310"/>
<organism evidence="3 4">
    <name type="scientific">Tsuneonella dongtanensis</name>
    <dbReference type="NCBI Taxonomy" id="692370"/>
    <lineage>
        <taxon>Bacteria</taxon>
        <taxon>Pseudomonadati</taxon>
        <taxon>Pseudomonadota</taxon>
        <taxon>Alphaproteobacteria</taxon>
        <taxon>Sphingomonadales</taxon>
        <taxon>Erythrobacteraceae</taxon>
        <taxon>Tsuneonella</taxon>
    </lineage>
</organism>
<dbReference type="EMBL" id="CP016591">
    <property type="protein sequence ID" value="ANY18845.1"/>
    <property type="molecule type" value="Genomic_DNA"/>
</dbReference>
<evidence type="ECO:0000259" key="2">
    <source>
        <dbReference type="Pfam" id="PF12146"/>
    </source>
</evidence>
<feature type="domain" description="Serine aminopeptidase S33" evidence="2">
    <location>
        <begin position="68"/>
        <end position="277"/>
    </location>
</feature>
<dbReference type="PATRIC" id="fig|692370.5.peg.319"/>
<dbReference type="PANTHER" id="PTHR43265:SF1">
    <property type="entry name" value="ESTERASE ESTD"/>
    <property type="match status" value="1"/>
</dbReference>